<keyword evidence="1" id="KW-1133">Transmembrane helix</keyword>
<accession>A0ABZ2PPV8</accession>
<reference evidence="2 3" key="1">
    <citation type="submission" date="2024-03" db="EMBL/GenBank/DDBJ databases">
        <title>Natural products discovery in diverse microorganisms through a two-stage MS feature dereplication strategy.</title>
        <authorList>
            <person name="Zhang R."/>
        </authorList>
    </citation>
    <scope>NUCLEOTIDE SEQUENCE [LARGE SCALE GENOMIC DNA]</scope>
    <source>
        <strain evidence="2 3">18930</strain>
    </source>
</reference>
<protein>
    <submittedName>
        <fullName evidence="2">DUF2631 domain-containing protein</fullName>
    </submittedName>
</protein>
<organism evidence="2 3">
    <name type="scientific">Rhodococcus sovatensis</name>
    <dbReference type="NCBI Taxonomy" id="1805840"/>
    <lineage>
        <taxon>Bacteria</taxon>
        <taxon>Bacillati</taxon>
        <taxon>Actinomycetota</taxon>
        <taxon>Actinomycetes</taxon>
        <taxon>Mycobacteriales</taxon>
        <taxon>Nocardiaceae</taxon>
        <taxon>Rhodococcus</taxon>
    </lineage>
</organism>
<dbReference type="Pfam" id="PF10939">
    <property type="entry name" value="DUF2631"/>
    <property type="match status" value="1"/>
</dbReference>
<dbReference type="InterPro" id="IPR024341">
    <property type="entry name" value="DUF2631"/>
</dbReference>
<name>A0ABZ2PPV8_9NOCA</name>
<proteinExistence type="predicted"/>
<keyword evidence="1" id="KW-0472">Membrane</keyword>
<gene>
    <name evidence="2" type="ORF">WDS16_11700</name>
</gene>
<dbReference type="EMBL" id="CP147846">
    <property type="protein sequence ID" value="WXG71089.1"/>
    <property type="molecule type" value="Genomic_DNA"/>
</dbReference>
<feature type="transmembrane region" description="Helical" evidence="1">
    <location>
        <begin position="41"/>
        <end position="59"/>
    </location>
</feature>
<dbReference type="Proteomes" id="UP001432000">
    <property type="component" value="Chromosome"/>
</dbReference>
<evidence type="ECO:0000256" key="1">
    <source>
        <dbReference type="SAM" id="Phobius"/>
    </source>
</evidence>
<feature type="transmembrane region" description="Helical" evidence="1">
    <location>
        <begin position="65"/>
        <end position="83"/>
    </location>
</feature>
<evidence type="ECO:0000313" key="3">
    <source>
        <dbReference type="Proteomes" id="UP001432000"/>
    </source>
</evidence>
<keyword evidence="1" id="KW-0812">Transmembrane</keyword>
<dbReference type="RefSeq" id="WP_338892817.1">
    <property type="nucleotide sequence ID" value="NZ_CP147846.1"/>
</dbReference>
<sequence length="89" mass="9867">MAQAELNPASYDPVEYTHEDIAEVPSAEWGWSGESHKAMRVAAIVVAVFLVFMIHGNHTGLVEDLWLIGFAIALVGIVVRDVIVRRKPR</sequence>
<evidence type="ECO:0000313" key="2">
    <source>
        <dbReference type="EMBL" id="WXG71089.1"/>
    </source>
</evidence>
<keyword evidence="3" id="KW-1185">Reference proteome</keyword>